<proteinExistence type="predicted"/>
<dbReference type="InterPro" id="IPR000477">
    <property type="entry name" value="RT_dom"/>
</dbReference>
<sequence>MDGVAMGSPLGPLLADIFVAKLERSKLSQTIEGLAHYSRYMDDIFCVTDRKHDIQQILNLFNEEHPSLEFTVKVETNDILAFLDAAVSRKELTYRSTERKHQVDNIPTSIVSFL</sequence>
<reference evidence="2 3" key="2">
    <citation type="submission" date="2018-11" db="EMBL/GenBank/DDBJ databases">
        <authorList>
            <consortium name="Pathogen Informatics"/>
        </authorList>
    </citation>
    <scope>NUCLEOTIDE SEQUENCE [LARGE SCALE GENOMIC DNA]</scope>
    <source>
        <strain evidence="2 3">Egypt</strain>
    </source>
</reference>
<accession>A0A183B5T0</accession>
<keyword evidence="3" id="KW-1185">Reference proteome</keyword>
<gene>
    <name evidence="2" type="ORF">ECPE_LOCUS14565</name>
</gene>
<dbReference type="Pfam" id="PF00078">
    <property type="entry name" value="RVT_1"/>
    <property type="match status" value="1"/>
</dbReference>
<dbReference type="PANTHER" id="PTHR21301">
    <property type="entry name" value="REVERSE TRANSCRIPTASE"/>
    <property type="match status" value="1"/>
</dbReference>
<reference evidence="4" key="1">
    <citation type="submission" date="2016-06" db="UniProtKB">
        <authorList>
            <consortium name="WormBaseParasite"/>
        </authorList>
    </citation>
    <scope>IDENTIFICATION</scope>
</reference>
<dbReference type="PANTHER" id="PTHR21301:SF10">
    <property type="entry name" value="REVERSE TRANSCRIPTASE DOMAIN-CONTAINING PROTEIN"/>
    <property type="match status" value="1"/>
</dbReference>
<evidence type="ECO:0000313" key="3">
    <source>
        <dbReference type="Proteomes" id="UP000272942"/>
    </source>
</evidence>
<name>A0A183B5T0_9TREM</name>
<dbReference type="WBParaSite" id="ECPE_0001460501-mRNA-1">
    <property type="protein sequence ID" value="ECPE_0001460501-mRNA-1"/>
    <property type="gene ID" value="ECPE_0001460501"/>
</dbReference>
<evidence type="ECO:0000313" key="2">
    <source>
        <dbReference type="EMBL" id="VDP91837.1"/>
    </source>
</evidence>
<evidence type="ECO:0000313" key="4">
    <source>
        <dbReference type="WBParaSite" id="ECPE_0001460501-mRNA-1"/>
    </source>
</evidence>
<dbReference type="PROSITE" id="PS50878">
    <property type="entry name" value="RT_POL"/>
    <property type="match status" value="1"/>
</dbReference>
<protein>
    <submittedName>
        <fullName evidence="4">Reverse transcriptase domain-containing protein</fullName>
    </submittedName>
</protein>
<evidence type="ECO:0000259" key="1">
    <source>
        <dbReference type="PROSITE" id="PS50878"/>
    </source>
</evidence>
<feature type="domain" description="Reverse transcriptase" evidence="1">
    <location>
        <begin position="1"/>
        <end position="114"/>
    </location>
</feature>
<dbReference type="Proteomes" id="UP000272942">
    <property type="component" value="Unassembled WGS sequence"/>
</dbReference>
<dbReference type="AlphaFoldDB" id="A0A183B5T0"/>
<organism evidence="4">
    <name type="scientific">Echinostoma caproni</name>
    <dbReference type="NCBI Taxonomy" id="27848"/>
    <lineage>
        <taxon>Eukaryota</taxon>
        <taxon>Metazoa</taxon>
        <taxon>Spiralia</taxon>
        <taxon>Lophotrochozoa</taxon>
        <taxon>Platyhelminthes</taxon>
        <taxon>Trematoda</taxon>
        <taxon>Digenea</taxon>
        <taxon>Plagiorchiida</taxon>
        <taxon>Echinostomata</taxon>
        <taxon>Echinostomatoidea</taxon>
        <taxon>Echinostomatidae</taxon>
        <taxon>Echinostoma</taxon>
    </lineage>
</organism>
<dbReference type="EMBL" id="UZAN01057910">
    <property type="protein sequence ID" value="VDP91837.1"/>
    <property type="molecule type" value="Genomic_DNA"/>
</dbReference>
<dbReference type="OrthoDB" id="6257278at2759"/>